<dbReference type="AlphaFoldDB" id="A0A2S5R8B5"/>
<keyword evidence="2" id="KW-1185">Reference proteome</keyword>
<proteinExistence type="predicted"/>
<protein>
    <submittedName>
        <fullName evidence="1">Uncharacterized protein</fullName>
    </submittedName>
</protein>
<comment type="caution">
    <text evidence="1">The sequence shown here is derived from an EMBL/GenBank/DDBJ whole genome shotgun (WGS) entry which is preliminary data.</text>
</comment>
<accession>A0A2S5R8B5</accession>
<sequence length="86" mass="10207">MQHSLQYKIIKRALAFFLKNKIYYSPKTVNGEREAVKDTYMGFKNPHSTTLSMTEQASFFWRVFVFREKDGAIQAFSHEVVAYYRI</sequence>
<name>A0A2S5R8B5_9PROT</name>
<evidence type="ECO:0000313" key="2">
    <source>
        <dbReference type="Proteomes" id="UP000239425"/>
    </source>
</evidence>
<dbReference type="Proteomes" id="UP000239425">
    <property type="component" value="Unassembled WGS sequence"/>
</dbReference>
<organism evidence="1 2">
    <name type="scientific">Holospora curviuscula</name>
    <dbReference type="NCBI Taxonomy" id="1082868"/>
    <lineage>
        <taxon>Bacteria</taxon>
        <taxon>Pseudomonadati</taxon>
        <taxon>Pseudomonadota</taxon>
        <taxon>Alphaproteobacteria</taxon>
        <taxon>Holosporales</taxon>
        <taxon>Holosporaceae</taxon>
        <taxon>Holospora</taxon>
    </lineage>
</organism>
<dbReference type="EMBL" id="PHHC01000106">
    <property type="protein sequence ID" value="PPE03375.1"/>
    <property type="molecule type" value="Genomic_DNA"/>
</dbReference>
<reference evidence="1 2" key="1">
    <citation type="submission" date="2017-11" db="EMBL/GenBank/DDBJ databases">
        <title>Comparative genomic analysis of Holospora spp., intranuclear symbionts of paramecia.</title>
        <authorList>
            <person name="Garushyants S.K."/>
            <person name="Beliavskaya A."/>
            <person name="Malko D.B."/>
            <person name="Logacheva M.D."/>
            <person name="Rautian M.S."/>
            <person name="Gelfand M.S."/>
        </authorList>
    </citation>
    <scope>NUCLEOTIDE SEQUENCE [LARGE SCALE GENOMIC DNA]</scope>
    <source>
        <strain evidence="2">02AZ16</strain>
    </source>
</reference>
<evidence type="ECO:0000313" key="1">
    <source>
        <dbReference type="EMBL" id="PPE03375.1"/>
    </source>
</evidence>
<gene>
    <name evidence="1" type="ORF">HCUR_01169</name>
</gene>